<organism evidence="6 7">
    <name type="scientific">Thermonema lapsum</name>
    <dbReference type="NCBI Taxonomy" id="28195"/>
    <lineage>
        <taxon>Bacteria</taxon>
        <taxon>Pseudomonadati</taxon>
        <taxon>Bacteroidota</taxon>
        <taxon>Cytophagia</taxon>
        <taxon>Cytophagales</taxon>
        <taxon>Thermonemataceae</taxon>
        <taxon>Thermonema</taxon>
    </lineage>
</organism>
<keyword evidence="1 4" id="KW-0540">Nuclease</keyword>
<keyword evidence="3 4" id="KW-0269">Exonuclease</keyword>
<dbReference type="PANTHER" id="PTHR30337">
    <property type="entry name" value="COMPONENT OF ATP-DEPENDENT DSDNA EXONUCLEASE"/>
    <property type="match status" value="1"/>
</dbReference>
<dbReference type="Pfam" id="PF00149">
    <property type="entry name" value="Metallophos"/>
    <property type="match status" value="1"/>
</dbReference>
<dbReference type="NCBIfam" id="TIGR00619">
    <property type="entry name" value="sbcd"/>
    <property type="match status" value="1"/>
</dbReference>
<reference evidence="6 7" key="1">
    <citation type="submission" date="2020-03" db="EMBL/GenBank/DDBJ databases">
        <title>Genomic Encyclopedia of Type Strains, Phase IV (KMG-IV): sequencing the most valuable type-strain genomes for metagenomic binning, comparative biology and taxonomic classification.</title>
        <authorList>
            <person name="Goeker M."/>
        </authorList>
    </citation>
    <scope>NUCLEOTIDE SEQUENCE [LARGE SCALE GENOMIC DNA]</scope>
    <source>
        <strain evidence="6 7">DSM 5718</strain>
    </source>
</reference>
<keyword evidence="4" id="KW-0235">DNA replication</keyword>
<feature type="domain" description="Calcineurin-like phosphoesterase" evidence="5">
    <location>
        <begin position="4"/>
        <end position="251"/>
    </location>
</feature>
<dbReference type="InterPro" id="IPR029052">
    <property type="entry name" value="Metallo-depent_PP-like"/>
</dbReference>
<evidence type="ECO:0000256" key="2">
    <source>
        <dbReference type="ARBA" id="ARBA00022801"/>
    </source>
</evidence>
<evidence type="ECO:0000256" key="3">
    <source>
        <dbReference type="ARBA" id="ARBA00022839"/>
    </source>
</evidence>
<dbReference type="GO" id="GO:0008408">
    <property type="term" value="F:3'-5' exonuclease activity"/>
    <property type="evidence" value="ECO:0007669"/>
    <property type="project" value="InterPro"/>
</dbReference>
<dbReference type="CDD" id="cd00840">
    <property type="entry name" value="MPP_Mre11_N"/>
    <property type="match status" value="1"/>
</dbReference>
<dbReference type="InterPro" id="IPR004843">
    <property type="entry name" value="Calcineurin-like_PHP"/>
</dbReference>
<name>A0A846MT12_9BACT</name>
<sequence length="407" mass="45951">MRSFKILHTADWHIGKSLKGRSRLEEQKQFLEEIARIADEKAVDMVLVAGDIYDKYTPSIEAEGVLQQGLLQLSKGGRRLVLLIAGNHDSPTRIQNLSIMGSRHGILAHGHPAKGEVIKEITDGIIGEWALTKVEQDLFVFQHPEVPYPVQVIATPFADEIRLNRRLESETGNALYDYLKDYWHTLAGQCNSKGICLLTAHQFIIRSGKPAEDEQESEAEHRLSIGGSHALKADIFPENIQYVALGHLHRPHEVAASHIRYSGSPLAYSFDESKYEKKVMVVELIPQQKPQLEEVGLTAGRQLVVLKAAGNEAVKEQLQAHADCWAHVDFQTIPTPSLLKELQEEFSCFISWQLPASWQTDDATTTDSHPQLKQPHEYFEEYYMQTNNTPPPKEVREAFGQLLRDIQ</sequence>
<dbReference type="InterPro" id="IPR050535">
    <property type="entry name" value="DNA_Repair-Maintenance_Comp"/>
</dbReference>
<comment type="similarity">
    <text evidence="4">Belongs to the SbcD family.</text>
</comment>
<dbReference type="AlphaFoldDB" id="A0A846MT12"/>
<evidence type="ECO:0000313" key="6">
    <source>
        <dbReference type="EMBL" id="NIK74736.1"/>
    </source>
</evidence>
<keyword evidence="7" id="KW-1185">Reference proteome</keyword>
<dbReference type="InterPro" id="IPR041796">
    <property type="entry name" value="Mre11_N"/>
</dbReference>
<dbReference type="GO" id="GO:0006260">
    <property type="term" value="P:DNA replication"/>
    <property type="evidence" value="ECO:0007669"/>
    <property type="project" value="UniProtKB-KW"/>
</dbReference>
<dbReference type="InterPro" id="IPR004593">
    <property type="entry name" value="SbcD"/>
</dbReference>
<dbReference type="RefSeq" id="WP_166920804.1">
    <property type="nucleotide sequence ID" value="NZ_JAASRN010000006.1"/>
</dbReference>
<dbReference type="GO" id="GO:0004519">
    <property type="term" value="F:endonuclease activity"/>
    <property type="evidence" value="ECO:0007669"/>
    <property type="project" value="UniProtKB-KW"/>
</dbReference>
<accession>A0A846MT12</accession>
<evidence type="ECO:0000259" key="5">
    <source>
        <dbReference type="Pfam" id="PF00149"/>
    </source>
</evidence>
<proteinExistence type="inferred from homology"/>
<comment type="subunit">
    <text evidence="4">Heterodimer of SbcC and SbcD.</text>
</comment>
<protein>
    <recommendedName>
        <fullName evidence="4">Nuclease SbcCD subunit D</fullName>
    </recommendedName>
</protein>
<dbReference type="Gene3D" id="3.60.21.10">
    <property type="match status" value="1"/>
</dbReference>
<dbReference type="EMBL" id="JAASRN010000006">
    <property type="protein sequence ID" value="NIK74736.1"/>
    <property type="molecule type" value="Genomic_DNA"/>
</dbReference>
<dbReference type="Proteomes" id="UP000537126">
    <property type="component" value="Unassembled WGS sequence"/>
</dbReference>
<comment type="function">
    <text evidence="4">SbcCD cleaves DNA hairpin structures. These structures can inhibit DNA replication and are intermediates in certain DNA recombination reactions. The complex acts as a 3'-&gt;5' double strand exonuclease that can open hairpins. It also has a 5' single-strand endonuclease activity.</text>
</comment>
<comment type="caution">
    <text evidence="6">The sequence shown here is derived from an EMBL/GenBank/DDBJ whole genome shotgun (WGS) entry which is preliminary data.</text>
</comment>
<keyword evidence="4" id="KW-0255">Endonuclease</keyword>
<keyword evidence="2 4" id="KW-0378">Hydrolase</keyword>
<keyword evidence="4" id="KW-0233">DNA recombination</keyword>
<evidence type="ECO:0000256" key="4">
    <source>
        <dbReference type="RuleBase" id="RU363069"/>
    </source>
</evidence>
<dbReference type="SUPFAM" id="SSF56300">
    <property type="entry name" value="Metallo-dependent phosphatases"/>
    <property type="match status" value="1"/>
</dbReference>
<dbReference type="PANTHER" id="PTHR30337:SF0">
    <property type="entry name" value="NUCLEASE SBCCD SUBUNIT D"/>
    <property type="match status" value="1"/>
</dbReference>
<evidence type="ECO:0000256" key="1">
    <source>
        <dbReference type="ARBA" id="ARBA00022722"/>
    </source>
</evidence>
<gene>
    <name evidence="4" type="primary">sbcD</name>
    <name evidence="6" type="ORF">FHS56_002269</name>
</gene>
<dbReference type="GO" id="GO:0006310">
    <property type="term" value="P:DNA recombination"/>
    <property type="evidence" value="ECO:0007669"/>
    <property type="project" value="UniProtKB-KW"/>
</dbReference>
<evidence type="ECO:0000313" key="7">
    <source>
        <dbReference type="Proteomes" id="UP000537126"/>
    </source>
</evidence>